<feature type="coiled-coil region" evidence="1">
    <location>
        <begin position="27"/>
        <end position="72"/>
    </location>
</feature>
<evidence type="ECO:0000256" key="1">
    <source>
        <dbReference type="SAM" id="Coils"/>
    </source>
</evidence>
<feature type="coiled-coil region" evidence="1">
    <location>
        <begin position="151"/>
        <end position="196"/>
    </location>
</feature>
<dbReference type="Proteomes" id="UP000838412">
    <property type="component" value="Chromosome 9"/>
</dbReference>
<protein>
    <submittedName>
        <fullName evidence="3">Hypp5038 protein</fullName>
    </submittedName>
</protein>
<dbReference type="AlphaFoldDB" id="A0A8K0F0L4"/>
<evidence type="ECO:0000313" key="4">
    <source>
        <dbReference type="Proteomes" id="UP000838412"/>
    </source>
</evidence>
<evidence type="ECO:0000256" key="2">
    <source>
        <dbReference type="SAM" id="SignalP"/>
    </source>
</evidence>
<keyword evidence="4" id="KW-1185">Reference proteome</keyword>
<evidence type="ECO:0000313" key="3">
    <source>
        <dbReference type="EMBL" id="CAH1273070.1"/>
    </source>
</evidence>
<sequence>MKLSVCVLFLGCLVLAAAFPAPREEGLQALRDKLEDLVAGIEDLQEAAMEKREQAEEDLLAEDEDLEAEAEEPQEAEMDKRAFNREVYEICEGTCDRRHPLSYSDYNKCEKRCDKLASSPDHSKMKLSVCVLFLGCLVLAAAFPAPREEGLQALRDKLEDLVAGIEDLQEAAMEKREQAEEDLLAEDEDLEAEAEEPQEAEMDKRAFNREVYEICEGTCDRRHPLSYSDYNKCEKRCDKLARSSALKTFKVKGRK</sequence>
<organism evidence="3 4">
    <name type="scientific">Branchiostoma lanceolatum</name>
    <name type="common">Common lancelet</name>
    <name type="synonym">Amphioxus lanceolatum</name>
    <dbReference type="NCBI Taxonomy" id="7740"/>
    <lineage>
        <taxon>Eukaryota</taxon>
        <taxon>Metazoa</taxon>
        <taxon>Chordata</taxon>
        <taxon>Cephalochordata</taxon>
        <taxon>Leptocardii</taxon>
        <taxon>Amphioxiformes</taxon>
        <taxon>Branchiostomatidae</taxon>
        <taxon>Branchiostoma</taxon>
    </lineage>
</organism>
<feature type="chain" id="PRO_5035443413" evidence="2">
    <location>
        <begin position="19"/>
        <end position="255"/>
    </location>
</feature>
<keyword evidence="2" id="KW-0732">Signal</keyword>
<dbReference type="EMBL" id="OV696694">
    <property type="protein sequence ID" value="CAH1273070.1"/>
    <property type="molecule type" value="Genomic_DNA"/>
</dbReference>
<gene>
    <name evidence="3" type="primary">Hypp5038</name>
    <name evidence="3" type="ORF">BLAG_LOCUS24521</name>
</gene>
<dbReference type="OrthoDB" id="10131987at2759"/>
<name>A0A8K0F0L4_BRALA</name>
<keyword evidence="1" id="KW-0175">Coiled coil</keyword>
<reference evidence="3" key="1">
    <citation type="submission" date="2022-01" db="EMBL/GenBank/DDBJ databases">
        <authorList>
            <person name="Braso-Vives M."/>
        </authorList>
    </citation>
    <scope>NUCLEOTIDE SEQUENCE</scope>
</reference>
<accession>A0A8K0F0L4</accession>
<proteinExistence type="predicted"/>
<feature type="signal peptide" evidence="2">
    <location>
        <begin position="1"/>
        <end position="18"/>
    </location>
</feature>